<proteinExistence type="predicted"/>
<dbReference type="RefSeq" id="WP_378402455.1">
    <property type="nucleotide sequence ID" value="NZ_JBHTCS010000009.1"/>
</dbReference>
<evidence type="ECO:0000313" key="4">
    <source>
        <dbReference type="Proteomes" id="UP001596484"/>
    </source>
</evidence>
<dbReference type="InterPro" id="IPR043519">
    <property type="entry name" value="NT_sf"/>
</dbReference>
<organism evidence="3 4">
    <name type="scientific">Rhodococcus daqingensis</name>
    <dbReference type="NCBI Taxonomy" id="2479363"/>
    <lineage>
        <taxon>Bacteria</taxon>
        <taxon>Bacillati</taxon>
        <taxon>Actinomycetota</taxon>
        <taxon>Actinomycetes</taxon>
        <taxon>Mycobacteriales</taxon>
        <taxon>Nocardiaceae</taxon>
        <taxon>Rhodococcus</taxon>
    </lineage>
</organism>
<dbReference type="InterPro" id="IPR006116">
    <property type="entry name" value="NT_2-5OAS_ClassI-CCAase"/>
</dbReference>
<dbReference type="Pfam" id="PF18144">
    <property type="entry name" value="SMODS"/>
    <property type="match status" value="1"/>
</dbReference>
<keyword evidence="1" id="KW-0051">Antiviral defense</keyword>
<dbReference type="Gene3D" id="3.30.460.10">
    <property type="entry name" value="Beta Polymerase, domain 2"/>
    <property type="match status" value="1"/>
</dbReference>
<gene>
    <name evidence="3" type="ORF">ACFQS9_05810</name>
</gene>
<dbReference type="CDD" id="cd05400">
    <property type="entry name" value="NT_2-5OAS_ClassI-CCAase"/>
    <property type="match status" value="1"/>
</dbReference>
<dbReference type="EMBL" id="JBHTCS010000009">
    <property type="protein sequence ID" value="MFC7447404.1"/>
    <property type="molecule type" value="Genomic_DNA"/>
</dbReference>
<protein>
    <submittedName>
        <fullName evidence="3">Nucleotidyltransferase</fullName>
    </submittedName>
</protein>
<evidence type="ECO:0000313" key="3">
    <source>
        <dbReference type="EMBL" id="MFC7447404.1"/>
    </source>
</evidence>
<comment type="caution">
    <text evidence="3">The sequence shown here is derived from an EMBL/GenBank/DDBJ whole genome shotgun (WGS) entry which is preliminary data.</text>
</comment>
<feature type="compositionally biased region" description="Polar residues" evidence="2">
    <location>
        <begin position="308"/>
        <end position="325"/>
    </location>
</feature>
<accession>A0ABW2RV64</accession>
<dbReference type="SUPFAM" id="SSF81301">
    <property type="entry name" value="Nucleotidyltransferase"/>
    <property type="match status" value="1"/>
</dbReference>
<evidence type="ECO:0000256" key="2">
    <source>
        <dbReference type="SAM" id="MobiDB-lite"/>
    </source>
</evidence>
<feature type="region of interest" description="Disordered" evidence="2">
    <location>
        <begin position="308"/>
        <end position="336"/>
    </location>
</feature>
<name>A0ABW2RV64_9NOCA</name>
<keyword evidence="4" id="KW-1185">Reference proteome</keyword>
<reference evidence="4" key="1">
    <citation type="journal article" date="2019" name="Int. J. Syst. Evol. Microbiol.">
        <title>The Global Catalogue of Microorganisms (GCM) 10K type strain sequencing project: providing services to taxonomists for standard genome sequencing and annotation.</title>
        <authorList>
            <consortium name="The Broad Institute Genomics Platform"/>
            <consortium name="The Broad Institute Genome Sequencing Center for Infectious Disease"/>
            <person name="Wu L."/>
            <person name="Ma J."/>
        </authorList>
    </citation>
    <scope>NUCLEOTIDE SEQUENCE [LARGE SCALE GENOMIC DNA]</scope>
    <source>
        <strain evidence="4">ICMP 19430</strain>
    </source>
</reference>
<evidence type="ECO:0000256" key="1">
    <source>
        <dbReference type="ARBA" id="ARBA00023118"/>
    </source>
</evidence>
<dbReference type="Proteomes" id="UP001596484">
    <property type="component" value="Unassembled WGS sequence"/>
</dbReference>
<sequence length="336" mass="36930">MGQTVDGAFAELDRNLNLDPKQRLQAQNRHNAIREVLDDAGFVATSFLQGSFARKTMLAPLKDVDIVIVLEEAHWKELQGPKGPETAMGWFRQTVENAWPNAKFDKGDKPSGKALRVTFPDIDFDIDLVPAFDLDGANVLIGDRDQQHWEPSNTRRQIRAVAERNQATGGRFVHQVRQLKSLIKNHEEQLGFVKGIVVESLAYAAIHVKASDKRAIAESLEHAKTAVRGGVIEPAGDDNVTAKWTQTEREVAAKLFSDFAARAAEALRLEVDGDVEAAIDVWHSLFGDSFPVAGDRSPEAVLAAWNSVGSRTSTGRPSISTSGRQPTRPGRAWAPR</sequence>